<dbReference type="Gene3D" id="3.30.2310.20">
    <property type="entry name" value="RelE-like"/>
    <property type="match status" value="1"/>
</dbReference>
<dbReference type="RefSeq" id="WP_122223834.1">
    <property type="nucleotide sequence ID" value="NZ_RBQB01000314.1"/>
</dbReference>
<evidence type="ECO:0000313" key="3">
    <source>
        <dbReference type="EMBL" id="RMO81508.1"/>
    </source>
</evidence>
<dbReference type="InterPro" id="IPR035093">
    <property type="entry name" value="RelE/ParE_toxin_dom_sf"/>
</dbReference>
<gene>
    <name evidence="3" type="ORF">ALQ33_102036</name>
</gene>
<comment type="similarity">
    <text evidence="1">Belongs to the RelE toxin family.</text>
</comment>
<comment type="caution">
    <text evidence="3">The sequence shown here is derived from an EMBL/GenBank/DDBJ whole genome shotgun (WGS) entry which is preliminary data.</text>
</comment>
<keyword evidence="2" id="KW-1277">Toxin-antitoxin system</keyword>
<dbReference type="Pfam" id="PF05016">
    <property type="entry name" value="ParE_toxin"/>
    <property type="match status" value="1"/>
</dbReference>
<dbReference type="PANTHER" id="PTHR33755">
    <property type="entry name" value="TOXIN PARE1-RELATED"/>
    <property type="match status" value="1"/>
</dbReference>
<proteinExistence type="inferred from homology"/>
<reference evidence="3 4" key="1">
    <citation type="submission" date="2018-08" db="EMBL/GenBank/DDBJ databases">
        <title>Recombination of ecologically and evolutionarily significant loci maintains genetic cohesion in the Pseudomonas syringae species complex.</title>
        <authorList>
            <person name="Dillon M."/>
            <person name="Thakur S."/>
            <person name="Almeida R.N.D."/>
            <person name="Weir B.S."/>
            <person name="Guttman D.S."/>
        </authorList>
    </citation>
    <scope>NUCLEOTIDE SEQUENCE [LARGE SCALE GENOMIC DNA]</scope>
    <source>
        <strain evidence="3 4">ICMP 8902</strain>
    </source>
</reference>
<evidence type="ECO:0000313" key="4">
    <source>
        <dbReference type="Proteomes" id="UP000279372"/>
    </source>
</evidence>
<dbReference type="InterPro" id="IPR051803">
    <property type="entry name" value="TA_system_RelE-like_toxin"/>
</dbReference>
<organism evidence="3 4">
    <name type="scientific">Pseudomonas syringae pv. philadelphi</name>
    <dbReference type="NCBI Taxonomy" id="251706"/>
    <lineage>
        <taxon>Bacteria</taxon>
        <taxon>Pseudomonadati</taxon>
        <taxon>Pseudomonadota</taxon>
        <taxon>Gammaproteobacteria</taxon>
        <taxon>Pseudomonadales</taxon>
        <taxon>Pseudomonadaceae</taxon>
        <taxon>Pseudomonas</taxon>
    </lineage>
</organism>
<evidence type="ECO:0000256" key="1">
    <source>
        <dbReference type="ARBA" id="ARBA00006226"/>
    </source>
</evidence>
<accession>A0A3M3YGB9</accession>
<name>A0A3M3YGB9_9PSED</name>
<dbReference type="EMBL" id="RBQB01000314">
    <property type="protein sequence ID" value="RMO81508.1"/>
    <property type="molecule type" value="Genomic_DNA"/>
</dbReference>
<dbReference type="Proteomes" id="UP000279372">
    <property type="component" value="Unassembled WGS sequence"/>
</dbReference>
<dbReference type="AlphaFoldDB" id="A0A3M3YGB9"/>
<evidence type="ECO:0000256" key="2">
    <source>
        <dbReference type="ARBA" id="ARBA00022649"/>
    </source>
</evidence>
<protein>
    <submittedName>
        <fullName evidence="3">Addiction module antitoxin</fullName>
    </submittedName>
</protein>
<sequence>MLVEWRPAARINLQQILLYIADRNAQAARELGIAIELATSALPQHPYLYRLGRVPGTREIVVHPNYLVVYRVTDRIEVLAVLHARQAYPIDAG</sequence>
<dbReference type="InterPro" id="IPR007712">
    <property type="entry name" value="RelE/ParE_toxin"/>
</dbReference>